<dbReference type="SUPFAM" id="SSF53254">
    <property type="entry name" value="Phosphoglycerate mutase-like"/>
    <property type="match status" value="1"/>
</dbReference>
<dbReference type="CDD" id="cd07067">
    <property type="entry name" value="HP_PGM_like"/>
    <property type="match status" value="1"/>
</dbReference>
<accession>A0A0X3V9G7</accession>
<comment type="caution">
    <text evidence="2">The sequence shown here is derived from an EMBL/GenBank/DDBJ whole genome shotgun (WGS) entry which is preliminary data.</text>
</comment>
<evidence type="ECO:0000313" key="3">
    <source>
        <dbReference type="Proteomes" id="UP000053244"/>
    </source>
</evidence>
<keyword evidence="3" id="KW-1185">Reference proteome</keyword>
<dbReference type="Gene3D" id="3.40.50.1240">
    <property type="entry name" value="Phosphoglycerate mutase-like"/>
    <property type="match status" value="1"/>
</dbReference>
<dbReference type="SMART" id="SM00855">
    <property type="entry name" value="PGAM"/>
    <property type="match status" value="1"/>
</dbReference>
<dbReference type="InterPro" id="IPR051021">
    <property type="entry name" value="Mito_Ser/Thr_phosphatase"/>
</dbReference>
<dbReference type="Pfam" id="PF00300">
    <property type="entry name" value="His_Phos_1"/>
    <property type="match status" value="2"/>
</dbReference>
<dbReference type="PANTHER" id="PTHR20935:SF0">
    <property type="entry name" value="SERINE_THREONINE-PROTEIN PHOSPHATASE PGAM5, MITOCHONDRIAL"/>
    <property type="match status" value="1"/>
</dbReference>
<evidence type="ECO:0000313" key="2">
    <source>
        <dbReference type="EMBL" id="KUL41421.1"/>
    </source>
</evidence>
<gene>
    <name evidence="2" type="ORF">ADL15_03995</name>
</gene>
<dbReference type="GO" id="GO:0016787">
    <property type="term" value="F:hydrolase activity"/>
    <property type="evidence" value="ECO:0007669"/>
    <property type="project" value="UniProtKB-KW"/>
</dbReference>
<name>A0A0X3V9G7_9ACTN</name>
<sequence length="232" mass="25490">MARLLLIRHGQASFGADDYDALSDLGHEQARVLGRALAARGVKPGLVVRGTMRRHDETLAGLLESLGAPESQVDAGWNEFDFQHVVEIHRPLYRDRTAMMTEINRTEHPGRAFQEVFDAATLRWSSGSYDTEYAESFTSFRDRVAAALARTRDQLRQHRDVVVVSSGGPIAMAAALLTLGPDAPPAPLWASLNRVSVNTGVTKVIAGSRGLSLSTFNEHTHVETDARLLTYR</sequence>
<organism evidence="2 3">
    <name type="scientific">Actinoplanes awajinensis subsp. mycoplanecinus</name>
    <dbReference type="NCBI Taxonomy" id="135947"/>
    <lineage>
        <taxon>Bacteria</taxon>
        <taxon>Bacillati</taxon>
        <taxon>Actinomycetota</taxon>
        <taxon>Actinomycetes</taxon>
        <taxon>Micromonosporales</taxon>
        <taxon>Micromonosporaceae</taxon>
        <taxon>Actinoplanes</taxon>
    </lineage>
</organism>
<dbReference type="Proteomes" id="UP000053244">
    <property type="component" value="Unassembled WGS sequence"/>
</dbReference>
<dbReference type="PANTHER" id="PTHR20935">
    <property type="entry name" value="PHOSPHOGLYCERATE MUTASE-RELATED"/>
    <property type="match status" value="1"/>
</dbReference>
<dbReference type="InterPro" id="IPR013078">
    <property type="entry name" value="His_Pase_superF_clade-1"/>
</dbReference>
<reference evidence="2 3" key="1">
    <citation type="submission" date="2015-10" db="EMBL/GenBank/DDBJ databases">
        <authorList>
            <person name="Gilbert D.G."/>
        </authorList>
    </citation>
    <scope>NUCLEOTIDE SEQUENCE [LARGE SCALE GENOMIC DNA]</scope>
    <source>
        <strain evidence="2 3">NRRL B-16712</strain>
    </source>
</reference>
<protein>
    <submittedName>
        <fullName evidence="2">Phosphoglycerate mutase</fullName>
    </submittedName>
</protein>
<proteinExistence type="predicted"/>
<dbReference type="OrthoDB" id="280692at2"/>
<dbReference type="InterPro" id="IPR029033">
    <property type="entry name" value="His_PPase_superfam"/>
</dbReference>
<keyword evidence="1" id="KW-0378">Hydrolase</keyword>
<dbReference type="RefSeq" id="WP_067685205.1">
    <property type="nucleotide sequence ID" value="NZ_LLZH01000013.1"/>
</dbReference>
<dbReference type="AlphaFoldDB" id="A0A0X3V9G7"/>
<evidence type="ECO:0000256" key="1">
    <source>
        <dbReference type="ARBA" id="ARBA00022801"/>
    </source>
</evidence>
<dbReference type="EMBL" id="LLZH01000013">
    <property type="protein sequence ID" value="KUL41421.1"/>
    <property type="molecule type" value="Genomic_DNA"/>
</dbReference>